<name>A0A813FP56_POLGL</name>
<feature type="transmembrane region" description="Helical" evidence="5">
    <location>
        <begin position="91"/>
        <end position="112"/>
    </location>
</feature>
<accession>A0A813FP56</accession>
<dbReference type="GO" id="GO:0016020">
    <property type="term" value="C:membrane"/>
    <property type="evidence" value="ECO:0007669"/>
    <property type="project" value="UniProtKB-SubCell"/>
</dbReference>
<keyword evidence="3 5" id="KW-1133">Transmembrane helix</keyword>
<evidence type="ECO:0000256" key="1">
    <source>
        <dbReference type="ARBA" id="ARBA00004141"/>
    </source>
</evidence>
<comment type="subcellular location">
    <subcellularLocation>
        <location evidence="1">Membrane</location>
        <topology evidence="1">Multi-pass membrane protein</topology>
    </subcellularLocation>
</comment>
<sequence>MDAPQRRSSWLGTSWIMLTDIVGTSVLTFAGVARQLGWVLTIVFIIGLSTVSVYTAVLMSRTRSILARTQDGKDPHSMGEASRLTLGSERVATAVTAVVYGYAFLGQSSYILVLGQSLQGFFWEHNLCLPTATAAACLLCIPVAISVRTLADSTALCLANLFLILAVLGIVMSNMMAEGRPADVNTYLFAPDLTLVTALGAMGNVVYAYCGHWLYFELMAEMKEPEQFPKVFLINGPLQVGLYLLVACWGYYYAGDKAEGYFLDNLPNGEAYRWASLLLFFHVAIAFMVKNIVLTRFVHSHLSPSRSGIFFSQPGGGRAQAEYASCSVFLLCISFFVANAIPFFSDLLGLIGALLSGPISFLLPMAFLVGCIGKDRFQAPEVESGSPWPGSCQLVSVQAQGSESGGSRAVQQDDAEAGQSAAKKWLRSLGGLARIDRVLCSVIVCLTITTMVLGTSDTVQDIVRNISTYGAPFSCQAAHRSDIRGAAPPTSAQQTSDFSFWPWA</sequence>
<feature type="transmembrane region" description="Helical" evidence="5">
    <location>
        <begin position="319"/>
        <end position="341"/>
    </location>
</feature>
<feature type="transmembrane region" description="Helical" evidence="5">
    <location>
        <begin position="231"/>
        <end position="254"/>
    </location>
</feature>
<organism evidence="7 8">
    <name type="scientific">Polarella glacialis</name>
    <name type="common">Dinoflagellate</name>
    <dbReference type="NCBI Taxonomy" id="89957"/>
    <lineage>
        <taxon>Eukaryota</taxon>
        <taxon>Sar</taxon>
        <taxon>Alveolata</taxon>
        <taxon>Dinophyceae</taxon>
        <taxon>Suessiales</taxon>
        <taxon>Suessiaceae</taxon>
        <taxon>Polarella</taxon>
    </lineage>
</organism>
<feature type="domain" description="Amino acid transporter transmembrane" evidence="6">
    <location>
        <begin position="7"/>
        <end position="373"/>
    </location>
</feature>
<dbReference type="AlphaFoldDB" id="A0A813FP56"/>
<keyword evidence="2 5" id="KW-0812">Transmembrane</keyword>
<evidence type="ECO:0000256" key="4">
    <source>
        <dbReference type="ARBA" id="ARBA00023136"/>
    </source>
</evidence>
<evidence type="ECO:0000259" key="6">
    <source>
        <dbReference type="Pfam" id="PF01490"/>
    </source>
</evidence>
<dbReference type="OrthoDB" id="294730at2759"/>
<feature type="transmembrane region" description="Helical" evidence="5">
    <location>
        <begin position="274"/>
        <end position="298"/>
    </location>
</feature>
<protein>
    <recommendedName>
        <fullName evidence="6">Amino acid transporter transmembrane domain-containing protein</fullName>
    </recommendedName>
</protein>
<evidence type="ECO:0000313" key="7">
    <source>
        <dbReference type="EMBL" id="CAE8615902.1"/>
    </source>
</evidence>
<feature type="transmembrane region" description="Helical" evidence="5">
    <location>
        <begin position="12"/>
        <end position="32"/>
    </location>
</feature>
<evidence type="ECO:0000256" key="3">
    <source>
        <dbReference type="ARBA" id="ARBA00022989"/>
    </source>
</evidence>
<feature type="transmembrane region" description="Helical" evidence="5">
    <location>
        <begin position="347"/>
        <end position="369"/>
    </location>
</feature>
<comment type="caution">
    <text evidence="7">The sequence shown here is derived from an EMBL/GenBank/DDBJ whole genome shotgun (WGS) entry which is preliminary data.</text>
</comment>
<dbReference type="PANTHER" id="PTHR22950:SF461">
    <property type="entry name" value="AMINO ACID TRANSPORTER TRANSMEMBRANE DOMAIN-CONTAINING PROTEIN"/>
    <property type="match status" value="1"/>
</dbReference>
<gene>
    <name evidence="7" type="ORF">PGLA1383_LOCUS33609</name>
</gene>
<proteinExistence type="predicted"/>
<dbReference type="GO" id="GO:0015179">
    <property type="term" value="F:L-amino acid transmembrane transporter activity"/>
    <property type="evidence" value="ECO:0007669"/>
    <property type="project" value="TreeGrafter"/>
</dbReference>
<evidence type="ECO:0000256" key="2">
    <source>
        <dbReference type="ARBA" id="ARBA00022692"/>
    </source>
</evidence>
<dbReference type="Pfam" id="PF01490">
    <property type="entry name" value="Aa_trans"/>
    <property type="match status" value="1"/>
</dbReference>
<evidence type="ECO:0000313" key="8">
    <source>
        <dbReference type="Proteomes" id="UP000654075"/>
    </source>
</evidence>
<keyword evidence="8" id="KW-1185">Reference proteome</keyword>
<evidence type="ECO:0000256" key="5">
    <source>
        <dbReference type="SAM" id="Phobius"/>
    </source>
</evidence>
<dbReference type="OMA" id="WGVAYIR"/>
<feature type="transmembrane region" description="Helical" evidence="5">
    <location>
        <begin position="189"/>
        <end position="210"/>
    </location>
</feature>
<feature type="transmembrane region" description="Helical" evidence="5">
    <location>
        <begin position="38"/>
        <end position="59"/>
    </location>
</feature>
<reference evidence="7" key="1">
    <citation type="submission" date="2021-02" db="EMBL/GenBank/DDBJ databases">
        <authorList>
            <person name="Dougan E. K."/>
            <person name="Rhodes N."/>
            <person name="Thang M."/>
            <person name="Chan C."/>
        </authorList>
    </citation>
    <scope>NUCLEOTIDE SEQUENCE</scope>
</reference>
<feature type="transmembrane region" description="Helical" evidence="5">
    <location>
        <begin position="158"/>
        <end position="177"/>
    </location>
</feature>
<feature type="transmembrane region" description="Helical" evidence="5">
    <location>
        <begin position="132"/>
        <end position="151"/>
    </location>
</feature>
<keyword evidence="4 5" id="KW-0472">Membrane</keyword>
<dbReference type="PANTHER" id="PTHR22950">
    <property type="entry name" value="AMINO ACID TRANSPORTER"/>
    <property type="match status" value="1"/>
</dbReference>
<dbReference type="EMBL" id="CAJNNV010025742">
    <property type="protein sequence ID" value="CAE8615902.1"/>
    <property type="molecule type" value="Genomic_DNA"/>
</dbReference>
<dbReference type="InterPro" id="IPR013057">
    <property type="entry name" value="AA_transpt_TM"/>
</dbReference>
<dbReference type="Proteomes" id="UP000654075">
    <property type="component" value="Unassembled WGS sequence"/>
</dbReference>